<keyword evidence="5" id="KW-0235">DNA replication</keyword>
<evidence type="ECO:0000256" key="6">
    <source>
        <dbReference type="ARBA" id="ARBA00022723"/>
    </source>
</evidence>
<keyword evidence="6" id="KW-0479">Metal-binding</keyword>
<dbReference type="GO" id="GO:0009432">
    <property type="term" value="P:SOS response"/>
    <property type="evidence" value="ECO:0007669"/>
    <property type="project" value="TreeGrafter"/>
</dbReference>
<dbReference type="Pfam" id="PF11799">
    <property type="entry name" value="IMS_C"/>
    <property type="match status" value="1"/>
</dbReference>
<dbReference type="OrthoDB" id="9808813at2"/>
<dbReference type="GO" id="GO:0005829">
    <property type="term" value="C:cytosol"/>
    <property type="evidence" value="ECO:0007669"/>
    <property type="project" value="TreeGrafter"/>
</dbReference>
<dbReference type="GO" id="GO:0003684">
    <property type="term" value="F:damaged DNA binding"/>
    <property type="evidence" value="ECO:0007669"/>
    <property type="project" value="InterPro"/>
</dbReference>
<sequence length="415" mass="45803">MNAPTRLWPRAILHIDMNAFFASVEQRDFAELRGKPVGVTNGEVGTTLITCSYEARAFGVKTGMRVYDARRLCPGLIQRPARPKVYAAISTRIMHALKDISPDVEVFSVDEAFLDVTHCQRLHGSPEHIAQLARQRIHDISGGLPCSIGVAGTKSTAKIASDLKKPNGLTVIPPWEARELLDGVPMKKLCGLGPNIAEFLSLYGAQTCGDVARLPMTVLARRYGVTGKYLWLACQGKDTAPVAPEVASPQSIGHGKVLPPHTRTAPVIEIYLRHMCEKVAARLRRYDMQAGQLYVGLRLEAPCEDIGQLFPLPYGMFDGKQLFELAWKFLRCRWHGEAVTHVQVTAAGLRAGSGQLELFTADDSRVTRRFSAIDRINLRYGEFTVAPAILLGRSTMPNVIAPAWRPDGHRQHIPE</sequence>
<keyword evidence="9" id="KW-0239">DNA-directed DNA polymerase</keyword>
<keyword evidence="8" id="KW-0460">Magnesium</keyword>
<dbReference type="GO" id="GO:0003887">
    <property type="term" value="F:DNA-directed DNA polymerase activity"/>
    <property type="evidence" value="ECO:0007669"/>
    <property type="project" value="UniProtKB-KW"/>
</dbReference>
<dbReference type="PROSITE" id="PS50173">
    <property type="entry name" value="UMUC"/>
    <property type="match status" value="1"/>
</dbReference>
<dbReference type="PANTHER" id="PTHR11076">
    <property type="entry name" value="DNA REPAIR POLYMERASE UMUC / TRANSFERASE FAMILY MEMBER"/>
    <property type="match status" value="1"/>
</dbReference>
<dbReference type="GO" id="GO:0046872">
    <property type="term" value="F:metal ion binding"/>
    <property type="evidence" value="ECO:0007669"/>
    <property type="project" value="UniProtKB-KW"/>
</dbReference>
<dbReference type="GO" id="GO:0042276">
    <property type="term" value="P:error-prone translesion synthesis"/>
    <property type="evidence" value="ECO:0007669"/>
    <property type="project" value="TreeGrafter"/>
</dbReference>
<keyword evidence="13" id="KW-1185">Reference proteome</keyword>
<protein>
    <submittedName>
        <fullName evidence="12">DNA polymerase IV</fullName>
    </submittedName>
</protein>
<keyword evidence="4" id="KW-0548">Nucleotidyltransferase</keyword>
<evidence type="ECO:0000256" key="4">
    <source>
        <dbReference type="ARBA" id="ARBA00022695"/>
    </source>
</evidence>
<evidence type="ECO:0000256" key="10">
    <source>
        <dbReference type="ARBA" id="ARBA00023204"/>
    </source>
</evidence>
<gene>
    <name evidence="12" type="ORF">SCL_0197</name>
</gene>
<dbReference type="Pfam" id="PF00817">
    <property type="entry name" value="IMS"/>
    <property type="match status" value="1"/>
</dbReference>
<dbReference type="Gene3D" id="3.40.1170.60">
    <property type="match status" value="1"/>
</dbReference>
<evidence type="ECO:0000259" key="11">
    <source>
        <dbReference type="PROSITE" id="PS50173"/>
    </source>
</evidence>
<dbReference type="InterPro" id="IPR043502">
    <property type="entry name" value="DNA/RNA_pol_sf"/>
</dbReference>
<name>A0A1B4XCI2_9GAMM</name>
<evidence type="ECO:0000256" key="8">
    <source>
        <dbReference type="ARBA" id="ARBA00022842"/>
    </source>
</evidence>
<dbReference type="InterPro" id="IPR043128">
    <property type="entry name" value="Rev_trsase/Diguanyl_cyclase"/>
</dbReference>
<dbReference type="AlphaFoldDB" id="A0A1B4XCI2"/>
<keyword evidence="7" id="KW-0227">DNA damage</keyword>
<dbReference type="GO" id="GO:0006281">
    <property type="term" value="P:DNA repair"/>
    <property type="evidence" value="ECO:0007669"/>
    <property type="project" value="UniProtKB-KW"/>
</dbReference>
<evidence type="ECO:0000256" key="1">
    <source>
        <dbReference type="ARBA" id="ARBA00010945"/>
    </source>
</evidence>
<dbReference type="KEGG" id="slim:SCL_0197"/>
<keyword evidence="3" id="KW-0808">Transferase</keyword>
<evidence type="ECO:0000256" key="2">
    <source>
        <dbReference type="ARBA" id="ARBA00022457"/>
    </source>
</evidence>
<dbReference type="InterPro" id="IPR022880">
    <property type="entry name" value="DNApol_IV"/>
</dbReference>
<dbReference type="InterPro" id="IPR036775">
    <property type="entry name" value="DNA_pol_Y-fam_lit_finger_sf"/>
</dbReference>
<dbReference type="SUPFAM" id="SSF100879">
    <property type="entry name" value="Lesion bypass DNA polymerase (Y-family), little finger domain"/>
    <property type="match status" value="1"/>
</dbReference>
<dbReference type="CDD" id="cd03586">
    <property type="entry name" value="PolY_Pol_IV_kappa"/>
    <property type="match status" value="1"/>
</dbReference>
<keyword evidence="2" id="KW-0515">Mutator protein</keyword>
<evidence type="ECO:0000256" key="3">
    <source>
        <dbReference type="ARBA" id="ARBA00022679"/>
    </source>
</evidence>
<dbReference type="Proteomes" id="UP000243180">
    <property type="component" value="Chromosome"/>
</dbReference>
<dbReference type="InParanoid" id="A0A1B4XCI2"/>
<dbReference type="GO" id="GO:0006260">
    <property type="term" value="P:DNA replication"/>
    <property type="evidence" value="ECO:0007669"/>
    <property type="project" value="UniProtKB-KW"/>
</dbReference>
<evidence type="ECO:0000256" key="5">
    <source>
        <dbReference type="ARBA" id="ARBA00022705"/>
    </source>
</evidence>
<evidence type="ECO:0000256" key="9">
    <source>
        <dbReference type="ARBA" id="ARBA00022932"/>
    </source>
</evidence>
<dbReference type="RefSeq" id="WP_096359195.1">
    <property type="nucleotide sequence ID" value="NZ_AP014879.1"/>
</dbReference>
<proteinExistence type="inferred from homology"/>
<dbReference type="InterPro" id="IPR001126">
    <property type="entry name" value="UmuC"/>
</dbReference>
<comment type="similarity">
    <text evidence="1">Belongs to the DNA polymerase type-Y family.</text>
</comment>
<dbReference type="EMBL" id="AP014879">
    <property type="protein sequence ID" value="BAV32519.1"/>
    <property type="molecule type" value="Genomic_DNA"/>
</dbReference>
<dbReference type="Gene3D" id="1.10.150.20">
    <property type="entry name" value="5' to 3' exonuclease, C-terminal subdomain"/>
    <property type="match status" value="1"/>
</dbReference>
<accession>A0A1B4XCI2</accession>
<evidence type="ECO:0000313" key="13">
    <source>
        <dbReference type="Proteomes" id="UP000243180"/>
    </source>
</evidence>
<reference evidence="12 13" key="1">
    <citation type="submission" date="2015-05" db="EMBL/GenBank/DDBJ databases">
        <title>Complete genome sequence of a sulfur-oxidizing gammaproteobacterium strain HA5.</title>
        <authorList>
            <person name="Miura A."/>
            <person name="Kojima H."/>
            <person name="Fukui M."/>
        </authorList>
    </citation>
    <scope>NUCLEOTIDE SEQUENCE [LARGE SCALE GENOMIC DNA]</scope>
    <source>
        <strain evidence="12 13">HA5</strain>
    </source>
</reference>
<organism evidence="12 13">
    <name type="scientific">Sulfuricaulis limicola</name>
    <dbReference type="NCBI Taxonomy" id="1620215"/>
    <lineage>
        <taxon>Bacteria</taxon>
        <taxon>Pseudomonadati</taxon>
        <taxon>Pseudomonadota</taxon>
        <taxon>Gammaproteobacteria</taxon>
        <taxon>Acidiferrobacterales</taxon>
        <taxon>Acidiferrobacteraceae</taxon>
        <taxon>Sulfuricaulis</taxon>
    </lineage>
</organism>
<dbReference type="SUPFAM" id="SSF56672">
    <property type="entry name" value="DNA/RNA polymerases"/>
    <property type="match status" value="1"/>
</dbReference>
<evidence type="ECO:0000256" key="7">
    <source>
        <dbReference type="ARBA" id="ARBA00022763"/>
    </source>
</evidence>
<keyword evidence="10" id="KW-0234">DNA repair</keyword>
<feature type="domain" description="UmuC" evidence="11">
    <location>
        <begin position="12"/>
        <end position="193"/>
    </location>
</feature>
<dbReference type="PANTHER" id="PTHR11076:SF33">
    <property type="entry name" value="DNA POLYMERASE KAPPA"/>
    <property type="match status" value="1"/>
</dbReference>
<dbReference type="InterPro" id="IPR050116">
    <property type="entry name" value="DNA_polymerase-Y"/>
</dbReference>
<evidence type="ECO:0000313" key="12">
    <source>
        <dbReference type="EMBL" id="BAV32519.1"/>
    </source>
</evidence>
<dbReference type="Gene3D" id="3.30.70.270">
    <property type="match status" value="1"/>
</dbReference>
<dbReference type="InterPro" id="IPR017961">
    <property type="entry name" value="DNA_pol_Y-fam_little_finger"/>
</dbReference>
<dbReference type="FunFam" id="3.40.1170.60:FF:000003">
    <property type="entry name" value="DNA polymerase eta"/>
    <property type="match status" value="1"/>
</dbReference>